<organism evidence="4 5">
    <name type="scientific">Lactococcus lactis subsp. lactis</name>
    <name type="common">Streptococcus lactis</name>
    <dbReference type="NCBI Taxonomy" id="1360"/>
    <lineage>
        <taxon>Bacteria</taxon>
        <taxon>Bacillati</taxon>
        <taxon>Bacillota</taxon>
        <taxon>Bacilli</taxon>
        <taxon>Lactobacillales</taxon>
        <taxon>Streptococcaceae</taxon>
        <taxon>Lactococcus</taxon>
    </lineage>
</organism>
<dbReference type="CDD" id="cd06564">
    <property type="entry name" value="GH20_DspB_LnbB-like"/>
    <property type="match status" value="1"/>
</dbReference>
<comment type="caution">
    <text evidence="4">The sequence shown here is derived from an EMBL/GenBank/DDBJ whole genome shotgun (WGS) entry which is preliminary data.</text>
</comment>
<feature type="domain" description="Glycoside hydrolase family 20 catalytic" evidence="3">
    <location>
        <begin position="17"/>
        <end position="310"/>
    </location>
</feature>
<evidence type="ECO:0000256" key="2">
    <source>
        <dbReference type="ARBA" id="ARBA00022801"/>
    </source>
</evidence>
<dbReference type="Pfam" id="PF00728">
    <property type="entry name" value="Glyco_hydro_20"/>
    <property type="match status" value="1"/>
</dbReference>
<evidence type="ECO:0000256" key="1">
    <source>
        <dbReference type="ARBA" id="ARBA00006285"/>
    </source>
</evidence>
<sequence>MKLVWRSYFIGIIMEKGLLVDIGRKYWSIAELKRLVLLLQEHKLTHLQLHLNENEGFALNFTDSPVSKKYSENMLKELKEFAKTHEITLIPDFDSPGHMGSLLEQNPEFALPDSNQQAVDVTNPAVIDWIIGIIDKIVDIFPDSDTFHIGADEFIDFRQIEKYPYLVEKTREKYGNKASGLEFYYDYVNQLTEHLQKKGKQVRIWNDGFLRKDLQSLVTLNKNVEICYWTNWDKGMAEVKEWLTKGYTLINFCDNDLYYVLGEEAGYSYPTAEKLEREGKIQKFSGQQYLNQEEMKAVRGTYFSIWADNAAAKSVSEILDDLSKVLPVFMKIYGGNDE</sequence>
<dbReference type="PANTHER" id="PTHR43678:SF1">
    <property type="entry name" value="BETA-N-ACETYLHEXOSAMINIDASE"/>
    <property type="match status" value="1"/>
</dbReference>
<dbReference type="SUPFAM" id="SSF51445">
    <property type="entry name" value="(Trans)glycosidases"/>
    <property type="match status" value="1"/>
</dbReference>
<dbReference type="InterPro" id="IPR017853">
    <property type="entry name" value="GH"/>
</dbReference>
<evidence type="ECO:0000313" key="4">
    <source>
        <dbReference type="EMBL" id="GAM80768.1"/>
    </source>
</evidence>
<keyword evidence="2" id="KW-0378">Hydrolase</keyword>
<dbReference type="GO" id="GO:0005975">
    <property type="term" value="P:carbohydrate metabolic process"/>
    <property type="evidence" value="ECO:0007669"/>
    <property type="project" value="InterPro"/>
</dbReference>
<name>A0A0B8R0P0_LACLL</name>
<dbReference type="Gene3D" id="3.20.20.80">
    <property type="entry name" value="Glycosidases"/>
    <property type="match status" value="1"/>
</dbReference>
<evidence type="ECO:0000259" key="3">
    <source>
        <dbReference type="Pfam" id="PF00728"/>
    </source>
</evidence>
<dbReference type="GO" id="GO:0004563">
    <property type="term" value="F:beta-N-acetylhexosaminidase activity"/>
    <property type="evidence" value="ECO:0007669"/>
    <property type="project" value="UniProtKB-ARBA"/>
</dbReference>
<dbReference type="Proteomes" id="UP000031847">
    <property type="component" value="Unassembled WGS sequence"/>
</dbReference>
<dbReference type="EMBL" id="BBSI01000030">
    <property type="protein sequence ID" value="GAM80768.1"/>
    <property type="molecule type" value="Genomic_DNA"/>
</dbReference>
<evidence type="ECO:0000313" key="5">
    <source>
        <dbReference type="Proteomes" id="UP000031847"/>
    </source>
</evidence>
<comment type="similarity">
    <text evidence="1">Belongs to the glycosyl hydrolase 20 family.</text>
</comment>
<dbReference type="InterPro" id="IPR015883">
    <property type="entry name" value="Glyco_hydro_20_cat"/>
</dbReference>
<dbReference type="AlphaFoldDB" id="A0A0B8R0P0"/>
<protein>
    <submittedName>
        <fullName evidence="4">N-acetyl-beta-hexosaminidase</fullName>
    </submittedName>
</protein>
<gene>
    <name evidence="4" type="ORF">JCM5805K_1885</name>
</gene>
<proteinExistence type="inferred from homology"/>
<dbReference type="InterPro" id="IPR052764">
    <property type="entry name" value="GH20_Enzymes"/>
</dbReference>
<accession>A0A0B8R0P0</accession>
<dbReference type="PANTHER" id="PTHR43678">
    <property type="entry name" value="PUTATIVE (AFU_ORTHOLOGUE AFUA_2G00640)-RELATED"/>
    <property type="match status" value="1"/>
</dbReference>
<reference evidence="4 5" key="1">
    <citation type="submission" date="2015-01" db="EMBL/GenBank/DDBJ databases">
        <title>Lactococcus lactis subsp.lactis JCM 5805 whole genome shotgun sequence.</title>
        <authorList>
            <person name="Fujii T."/>
            <person name="Tomita Y."/>
            <person name="Ikushima S."/>
            <person name="Fujiwara D."/>
        </authorList>
    </citation>
    <scope>NUCLEOTIDE SEQUENCE [LARGE SCALE GENOMIC DNA]</scope>
    <source>
        <strain evidence="4 5">JCM 5805</strain>
    </source>
</reference>